<evidence type="ECO:0000313" key="2">
    <source>
        <dbReference type="Proteomes" id="UP000054166"/>
    </source>
</evidence>
<dbReference type="Proteomes" id="UP000054166">
    <property type="component" value="Unassembled WGS sequence"/>
</dbReference>
<organism evidence="1 2">
    <name type="scientific">Piloderma croceum (strain F 1598)</name>
    <dbReference type="NCBI Taxonomy" id="765440"/>
    <lineage>
        <taxon>Eukaryota</taxon>
        <taxon>Fungi</taxon>
        <taxon>Dikarya</taxon>
        <taxon>Basidiomycota</taxon>
        <taxon>Agaricomycotina</taxon>
        <taxon>Agaricomycetes</taxon>
        <taxon>Agaricomycetidae</taxon>
        <taxon>Atheliales</taxon>
        <taxon>Atheliaceae</taxon>
        <taxon>Piloderma</taxon>
    </lineage>
</organism>
<evidence type="ECO:0000313" key="1">
    <source>
        <dbReference type="EMBL" id="KIM81417.1"/>
    </source>
</evidence>
<sequence>MRFREHACLVKVKIKVIIWARRTVDIFMVGEVWETQARFIEISKYKLTSKLQNPAEGPRLVPQILNGSDKLPSGPGFGRRIAGLRFRKCAS</sequence>
<dbReference type="AlphaFoldDB" id="A0A0C3BVL2"/>
<accession>A0A0C3BVL2</accession>
<proteinExistence type="predicted"/>
<reference evidence="1 2" key="1">
    <citation type="submission" date="2014-04" db="EMBL/GenBank/DDBJ databases">
        <authorList>
            <consortium name="DOE Joint Genome Institute"/>
            <person name="Kuo A."/>
            <person name="Tarkka M."/>
            <person name="Buscot F."/>
            <person name="Kohler A."/>
            <person name="Nagy L.G."/>
            <person name="Floudas D."/>
            <person name="Copeland A."/>
            <person name="Barry K.W."/>
            <person name="Cichocki N."/>
            <person name="Veneault-Fourrey C."/>
            <person name="LaButti K."/>
            <person name="Lindquist E.A."/>
            <person name="Lipzen A."/>
            <person name="Lundell T."/>
            <person name="Morin E."/>
            <person name="Murat C."/>
            <person name="Sun H."/>
            <person name="Tunlid A."/>
            <person name="Henrissat B."/>
            <person name="Grigoriev I.V."/>
            <person name="Hibbett D.S."/>
            <person name="Martin F."/>
            <person name="Nordberg H.P."/>
            <person name="Cantor M.N."/>
            <person name="Hua S.X."/>
        </authorList>
    </citation>
    <scope>NUCLEOTIDE SEQUENCE [LARGE SCALE GENOMIC DNA]</scope>
    <source>
        <strain evidence="1 2">F 1598</strain>
    </source>
</reference>
<dbReference type="HOGENOM" id="CLU_2427830_0_0_1"/>
<dbReference type="EMBL" id="KN832999">
    <property type="protein sequence ID" value="KIM81417.1"/>
    <property type="molecule type" value="Genomic_DNA"/>
</dbReference>
<gene>
    <name evidence="1" type="ORF">PILCRDRAFT_501004</name>
</gene>
<protein>
    <submittedName>
        <fullName evidence="1">Uncharacterized protein</fullName>
    </submittedName>
</protein>
<keyword evidence="2" id="KW-1185">Reference proteome</keyword>
<dbReference type="InParanoid" id="A0A0C3BVL2"/>
<reference evidence="2" key="2">
    <citation type="submission" date="2015-01" db="EMBL/GenBank/DDBJ databases">
        <title>Evolutionary Origins and Diversification of the Mycorrhizal Mutualists.</title>
        <authorList>
            <consortium name="DOE Joint Genome Institute"/>
            <consortium name="Mycorrhizal Genomics Consortium"/>
            <person name="Kohler A."/>
            <person name="Kuo A."/>
            <person name="Nagy L.G."/>
            <person name="Floudas D."/>
            <person name="Copeland A."/>
            <person name="Barry K.W."/>
            <person name="Cichocki N."/>
            <person name="Veneault-Fourrey C."/>
            <person name="LaButti K."/>
            <person name="Lindquist E.A."/>
            <person name="Lipzen A."/>
            <person name="Lundell T."/>
            <person name="Morin E."/>
            <person name="Murat C."/>
            <person name="Riley R."/>
            <person name="Ohm R."/>
            <person name="Sun H."/>
            <person name="Tunlid A."/>
            <person name="Henrissat B."/>
            <person name="Grigoriev I.V."/>
            <person name="Hibbett D.S."/>
            <person name="Martin F."/>
        </authorList>
    </citation>
    <scope>NUCLEOTIDE SEQUENCE [LARGE SCALE GENOMIC DNA]</scope>
    <source>
        <strain evidence="2">F 1598</strain>
    </source>
</reference>
<name>A0A0C3BVL2_PILCF</name>